<dbReference type="AlphaFoldDB" id="W9W5B0"/>
<protein>
    <submittedName>
        <fullName evidence="1">Uncharacterized protein</fullName>
    </submittedName>
</protein>
<sequence length="66" mass="7653">KRSGEIFQRQFTRVQARDSETLTKQAKTLISTFRHSKGVVNLQRTFFRFNLTTTTALLFGESIETL</sequence>
<evidence type="ECO:0000313" key="1">
    <source>
        <dbReference type="EMBL" id="EXJ53754.1"/>
    </source>
</evidence>
<dbReference type="HOGENOM" id="CLU_2838048_0_0_1"/>
<dbReference type="EMBL" id="AMGX01000040">
    <property type="protein sequence ID" value="EXJ53754.1"/>
    <property type="molecule type" value="Genomic_DNA"/>
</dbReference>
<organism evidence="1 2">
    <name type="scientific">Cladophialophora psammophila CBS 110553</name>
    <dbReference type="NCBI Taxonomy" id="1182543"/>
    <lineage>
        <taxon>Eukaryota</taxon>
        <taxon>Fungi</taxon>
        <taxon>Dikarya</taxon>
        <taxon>Ascomycota</taxon>
        <taxon>Pezizomycotina</taxon>
        <taxon>Eurotiomycetes</taxon>
        <taxon>Chaetothyriomycetidae</taxon>
        <taxon>Chaetothyriales</taxon>
        <taxon>Herpotrichiellaceae</taxon>
        <taxon>Cladophialophora</taxon>
    </lineage>
</organism>
<dbReference type="RefSeq" id="XP_007751762.1">
    <property type="nucleotide sequence ID" value="XM_007753572.1"/>
</dbReference>
<accession>W9W5B0</accession>
<feature type="non-terminal residue" evidence="1">
    <location>
        <position position="1"/>
    </location>
</feature>
<gene>
    <name evidence="1" type="ORF">A1O5_13003</name>
</gene>
<dbReference type="Proteomes" id="UP000019471">
    <property type="component" value="Unassembled WGS sequence"/>
</dbReference>
<reference evidence="1 2" key="1">
    <citation type="submission" date="2013-03" db="EMBL/GenBank/DDBJ databases">
        <title>The Genome Sequence of Cladophialophora psammophila CBS 110553.</title>
        <authorList>
            <consortium name="The Broad Institute Genomics Platform"/>
            <person name="Cuomo C."/>
            <person name="de Hoog S."/>
            <person name="Gorbushina A."/>
            <person name="Walker B."/>
            <person name="Young S.K."/>
            <person name="Zeng Q."/>
            <person name="Gargeya S."/>
            <person name="Fitzgerald M."/>
            <person name="Haas B."/>
            <person name="Abouelleil A."/>
            <person name="Allen A.W."/>
            <person name="Alvarado L."/>
            <person name="Arachchi H.M."/>
            <person name="Berlin A.M."/>
            <person name="Chapman S.B."/>
            <person name="Gainer-Dewar J."/>
            <person name="Goldberg J."/>
            <person name="Griggs A."/>
            <person name="Gujja S."/>
            <person name="Hansen M."/>
            <person name="Howarth C."/>
            <person name="Imamovic A."/>
            <person name="Ireland A."/>
            <person name="Larimer J."/>
            <person name="McCowan C."/>
            <person name="Murphy C."/>
            <person name="Pearson M."/>
            <person name="Poon T.W."/>
            <person name="Priest M."/>
            <person name="Roberts A."/>
            <person name="Saif S."/>
            <person name="Shea T."/>
            <person name="Sisk P."/>
            <person name="Sykes S."/>
            <person name="Wortman J."/>
            <person name="Nusbaum C."/>
            <person name="Birren B."/>
        </authorList>
    </citation>
    <scope>NUCLEOTIDE SEQUENCE [LARGE SCALE GENOMIC DNA]</scope>
    <source>
        <strain evidence="1 2">CBS 110553</strain>
    </source>
</reference>
<keyword evidence="2" id="KW-1185">Reference proteome</keyword>
<evidence type="ECO:0000313" key="2">
    <source>
        <dbReference type="Proteomes" id="UP000019471"/>
    </source>
</evidence>
<comment type="caution">
    <text evidence="1">The sequence shown here is derived from an EMBL/GenBank/DDBJ whole genome shotgun (WGS) entry which is preliminary data.</text>
</comment>
<proteinExistence type="predicted"/>
<feature type="non-terminal residue" evidence="1">
    <location>
        <position position="66"/>
    </location>
</feature>
<name>W9W5B0_9EURO</name>
<dbReference type="GeneID" id="19197689"/>